<evidence type="ECO:0000259" key="1">
    <source>
        <dbReference type="Pfam" id="PF12697"/>
    </source>
</evidence>
<comment type="caution">
    <text evidence="2">The sequence shown here is derived from an EMBL/GenBank/DDBJ whole genome shotgun (WGS) entry which is preliminary data.</text>
</comment>
<dbReference type="RefSeq" id="WP_145748411.1">
    <property type="nucleotide sequence ID" value="NZ_VITN01000001.1"/>
</dbReference>
<feature type="domain" description="AB hydrolase-1" evidence="1">
    <location>
        <begin position="46"/>
        <end position="284"/>
    </location>
</feature>
<accession>A0A560FT93</accession>
<dbReference type="SUPFAM" id="SSF53474">
    <property type="entry name" value="alpha/beta-Hydrolases"/>
    <property type="match status" value="1"/>
</dbReference>
<dbReference type="PANTHER" id="PTHR43798">
    <property type="entry name" value="MONOACYLGLYCEROL LIPASE"/>
    <property type="match status" value="1"/>
</dbReference>
<dbReference type="InterPro" id="IPR029058">
    <property type="entry name" value="AB_hydrolase_fold"/>
</dbReference>
<evidence type="ECO:0000313" key="3">
    <source>
        <dbReference type="Proteomes" id="UP000319859"/>
    </source>
</evidence>
<dbReference type="InterPro" id="IPR050266">
    <property type="entry name" value="AB_hydrolase_sf"/>
</dbReference>
<dbReference type="OrthoDB" id="9799612at2"/>
<dbReference type="EMBL" id="VITN01000001">
    <property type="protein sequence ID" value="TWB24855.1"/>
    <property type="molecule type" value="Genomic_DNA"/>
</dbReference>
<dbReference type="PANTHER" id="PTHR43798:SF33">
    <property type="entry name" value="HYDROLASE, PUTATIVE (AFU_ORTHOLOGUE AFUA_2G14860)-RELATED"/>
    <property type="match status" value="1"/>
</dbReference>
<proteinExistence type="predicted"/>
<dbReference type="GO" id="GO:0016020">
    <property type="term" value="C:membrane"/>
    <property type="evidence" value="ECO:0007669"/>
    <property type="project" value="TreeGrafter"/>
</dbReference>
<dbReference type="Gene3D" id="3.40.50.1820">
    <property type="entry name" value="alpha/beta hydrolase"/>
    <property type="match status" value="1"/>
</dbReference>
<dbReference type="InterPro" id="IPR000073">
    <property type="entry name" value="AB_hydrolase_1"/>
</dbReference>
<dbReference type="InterPro" id="IPR000639">
    <property type="entry name" value="Epox_hydrolase-like"/>
</dbReference>
<reference evidence="2 3" key="1">
    <citation type="submission" date="2019-06" db="EMBL/GenBank/DDBJ databases">
        <title>Genomic Encyclopedia of Type Strains, Phase IV (KMG-V): Genome sequencing to study the core and pangenomes of soil and plant-associated prokaryotes.</title>
        <authorList>
            <person name="Whitman W."/>
        </authorList>
    </citation>
    <scope>NUCLEOTIDE SEQUENCE [LARGE SCALE GENOMIC DNA]</scope>
    <source>
        <strain evidence="2 3">BR 11880</strain>
    </source>
</reference>
<organism evidence="2 3">
    <name type="scientific">Nitrospirillum amazonense</name>
    <dbReference type="NCBI Taxonomy" id="28077"/>
    <lineage>
        <taxon>Bacteria</taxon>
        <taxon>Pseudomonadati</taxon>
        <taxon>Pseudomonadota</taxon>
        <taxon>Alphaproteobacteria</taxon>
        <taxon>Rhodospirillales</taxon>
        <taxon>Azospirillaceae</taxon>
        <taxon>Nitrospirillum</taxon>
    </lineage>
</organism>
<protein>
    <submittedName>
        <fullName evidence="2">Alpha-beta hydrolase superfamily lysophospholipase</fullName>
    </submittedName>
</protein>
<dbReference type="PRINTS" id="PR00412">
    <property type="entry name" value="EPOXHYDRLASE"/>
</dbReference>
<dbReference type="Pfam" id="PF12697">
    <property type="entry name" value="Abhydrolase_6"/>
    <property type="match status" value="1"/>
</dbReference>
<keyword evidence="2" id="KW-0378">Hydrolase</keyword>
<gene>
    <name evidence="2" type="ORF">FBZ89_101481</name>
</gene>
<dbReference type="AlphaFoldDB" id="A0A560FT93"/>
<sequence length="292" mass="31276">MPDTAEPQPIATTRLVVTTDTVTVRDGRPPLSLLVHEGGTRADTTVFLCHGSGGNKNQWRHQWAALVEAGVRIVAWDFVGHGQSPQPRDWAAYEGNHLVADYRQILDSYGPPDSQGRVILAGHSYGCRLTLSLLQGLAAEGQLHRVAAALLLGPPSPVALLGANPLGWLPPFVLEWIRPLISAKFRSLAWHPDTDAALLAFEEQATKGNSLFMMKALMSQAAHPDPAALSSLTLPITVVAGANDGLTPPAGARDLAKRLPNATYVELERCGHQIMLEKPAETNALLLGLVKG</sequence>
<name>A0A560FT93_9PROT</name>
<dbReference type="Proteomes" id="UP000319859">
    <property type="component" value="Unassembled WGS sequence"/>
</dbReference>
<dbReference type="GO" id="GO:0016787">
    <property type="term" value="F:hydrolase activity"/>
    <property type="evidence" value="ECO:0007669"/>
    <property type="project" value="UniProtKB-KW"/>
</dbReference>
<evidence type="ECO:0000313" key="2">
    <source>
        <dbReference type="EMBL" id="TWB24855.1"/>
    </source>
</evidence>